<organism evidence="1 2">
    <name type="scientific">Bacteriovorax stolpii</name>
    <name type="common">Bdellovibrio stolpii</name>
    <dbReference type="NCBI Taxonomy" id="960"/>
    <lineage>
        <taxon>Bacteria</taxon>
        <taxon>Pseudomonadati</taxon>
        <taxon>Bdellovibrionota</taxon>
        <taxon>Bacteriovoracia</taxon>
        <taxon>Bacteriovoracales</taxon>
        <taxon>Bacteriovoracaceae</taxon>
        <taxon>Bacteriovorax</taxon>
    </lineage>
</organism>
<dbReference type="EMBL" id="CP025704">
    <property type="protein sequence ID" value="AUN99056.1"/>
    <property type="molecule type" value="Genomic_DNA"/>
</dbReference>
<gene>
    <name evidence="1" type="ORF">C0V70_13275</name>
</gene>
<dbReference type="AlphaFoldDB" id="A0A2K9NU50"/>
<evidence type="ECO:0000313" key="2">
    <source>
        <dbReference type="Proteomes" id="UP000235584"/>
    </source>
</evidence>
<dbReference type="RefSeq" id="WP_102244347.1">
    <property type="nucleotide sequence ID" value="NZ_CP025704.1"/>
</dbReference>
<name>A0A2K9NU50_BACTC</name>
<dbReference type="Proteomes" id="UP000235584">
    <property type="component" value="Chromosome"/>
</dbReference>
<evidence type="ECO:0000313" key="1">
    <source>
        <dbReference type="EMBL" id="AUN99056.1"/>
    </source>
</evidence>
<reference evidence="1 2" key="1">
    <citation type="submission" date="2018-01" db="EMBL/GenBank/DDBJ databases">
        <title>Complete genome sequence of Bacteriovorax stolpii DSM12778.</title>
        <authorList>
            <person name="Tang B."/>
            <person name="Chang J."/>
        </authorList>
    </citation>
    <scope>NUCLEOTIDE SEQUENCE [LARGE SCALE GENOMIC DNA]</scope>
    <source>
        <strain evidence="1 2">DSM 12778</strain>
    </source>
</reference>
<keyword evidence="2" id="KW-1185">Reference proteome</keyword>
<protein>
    <submittedName>
        <fullName evidence="1">Uncharacterized protein</fullName>
    </submittedName>
</protein>
<proteinExistence type="predicted"/>
<accession>A0A2K9NU50</accession>
<dbReference type="KEGG" id="bsto:C0V70_13275"/>
<sequence length="161" mass="18514">MKRFLTTKFFIAVIFFCIGFLTNHLLTKLNRMPVQVVKSEERFPVNPDDFDHEKMMDTISRMQEDSMDMRGASTLGIISQREDNKNVYYDIPLRGDDGTNHKLNVEIKDGMIKISEDIKDNSNGILETSSERMFTIAPGLDADKAEVINQKDKIVIRIPKK</sequence>